<keyword evidence="2" id="KW-0040">ANK repeat</keyword>
<dbReference type="PRINTS" id="PR01415">
    <property type="entry name" value="ANKYRIN"/>
</dbReference>
<reference evidence="5" key="2">
    <citation type="submission" date="2023-06" db="EMBL/GenBank/DDBJ databases">
        <authorList>
            <consortium name="Lawrence Berkeley National Laboratory"/>
            <person name="Haridas S."/>
            <person name="Hensen N."/>
            <person name="Bonometti L."/>
            <person name="Westerberg I."/>
            <person name="Brannstrom I.O."/>
            <person name="Guillou S."/>
            <person name="Cros-Aarteil S."/>
            <person name="Calhoun S."/>
            <person name="Kuo A."/>
            <person name="Mondo S."/>
            <person name="Pangilinan J."/>
            <person name="Riley R."/>
            <person name="Labutti K."/>
            <person name="Andreopoulos B."/>
            <person name="Lipzen A."/>
            <person name="Chen C."/>
            <person name="Yanf M."/>
            <person name="Daum C."/>
            <person name="Ng V."/>
            <person name="Clum A."/>
            <person name="Steindorff A."/>
            <person name="Ohm R."/>
            <person name="Martin F."/>
            <person name="Silar P."/>
            <person name="Natvig D."/>
            <person name="Lalanne C."/>
            <person name="Gautier V."/>
            <person name="Ament-Velasquez S.L."/>
            <person name="Kruys A."/>
            <person name="Hutchinson M.I."/>
            <person name="Powell A.J."/>
            <person name="Barry K."/>
            <person name="Miller A.N."/>
            <person name="Grigoriev I.V."/>
            <person name="Debuchy R."/>
            <person name="Gladieux P."/>
            <person name="Thoren M.H."/>
            <person name="Johannesson H."/>
        </authorList>
    </citation>
    <scope>NUCLEOTIDE SEQUENCE</scope>
    <source>
        <strain evidence="5">SMH4131-1</strain>
    </source>
</reference>
<organism evidence="5 6">
    <name type="scientific">Cercophora scortea</name>
    <dbReference type="NCBI Taxonomy" id="314031"/>
    <lineage>
        <taxon>Eukaryota</taxon>
        <taxon>Fungi</taxon>
        <taxon>Dikarya</taxon>
        <taxon>Ascomycota</taxon>
        <taxon>Pezizomycotina</taxon>
        <taxon>Sordariomycetes</taxon>
        <taxon>Sordariomycetidae</taxon>
        <taxon>Sordariales</taxon>
        <taxon>Lasiosphaeriaceae</taxon>
        <taxon>Cercophora</taxon>
    </lineage>
</organism>
<feature type="domain" description="Nephrocystin 3-like N-terminal" evidence="4">
    <location>
        <begin position="229"/>
        <end position="397"/>
    </location>
</feature>
<dbReference type="Pfam" id="PF12796">
    <property type="entry name" value="Ank_2"/>
    <property type="match status" value="3"/>
</dbReference>
<evidence type="ECO:0000259" key="3">
    <source>
        <dbReference type="Pfam" id="PF17111"/>
    </source>
</evidence>
<dbReference type="PROSITE" id="PS50297">
    <property type="entry name" value="ANK_REP_REGION"/>
    <property type="match status" value="5"/>
</dbReference>
<evidence type="ECO:0000259" key="4">
    <source>
        <dbReference type="Pfam" id="PF24883"/>
    </source>
</evidence>
<dbReference type="InterPro" id="IPR027417">
    <property type="entry name" value="P-loop_NTPase"/>
</dbReference>
<protein>
    <submittedName>
        <fullName evidence="5">Ankyrin repeat-containing domain protein</fullName>
    </submittedName>
</protein>
<keyword evidence="1" id="KW-0677">Repeat</keyword>
<dbReference type="PANTHER" id="PTHR10039">
    <property type="entry name" value="AMELOGENIN"/>
    <property type="match status" value="1"/>
</dbReference>
<dbReference type="Gene3D" id="1.25.40.20">
    <property type="entry name" value="Ankyrin repeat-containing domain"/>
    <property type="match status" value="4"/>
</dbReference>
<proteinExistence type="predicted"/>
<dbReference type="InterPro" id="IPR056884">
    <property type="entry name" value="NPHP3-like_N"/>
</dbReference>
<dbReference type="SMART" id="SM00248">
    <property type="entry name" value="ANK"/>
    <property type="match status" value="12"/>
</dbReference>
<dbReference type="Pfam" id="PF17111">
    <property type="entry name" value="PigL_N"/>
    <property type="match status" value="1"/>
</dbReference>
<dbReference type="SUPFAM" id="SSF52540">
    <property type="entry name" value="P-loop containing nucleoside triphosphate hydrolases"/>
    <property type="match status" value="1"/>
</dbReference>
<keyword evidence="6" id="KW-1185">Reference proteome</keyword>
<evidence type="ECO:0000256" key="2">
    <source>
        <dbReference type="PROSITE-ProRule" id="PRU00023"/>
    </source>
</evidence>
<dbReference type="PROSITE" id="PS50088">
    <property type="entry name" value="ANK_REPEAT"/>
    <property type="match status" value="5"/>
</dbReference>
<accession>A0AAE0I741</accession>
<dbReference type="Proteomes" id="UP001286456">
    <property type="component" value="Unassembled WGS sequence"/>
</dbReference>
<feature type="repeat" description="ANK" evidence="2">
    <location>
        <begin position="932"/>
        <end position="960"/>
    </location>
</feature>
<evidence type="ECO:0000313" key="6">
    <source>
        <dbReference type="Proteomes" id="UP001286456"/>
    </source>
</evidence>
<dbReference type="InterPro" id="IPR036770">
    <property type="entry name" value="Ankyrin_rpt-contain_sf"/>
</dbReference>
<reference evidence="5" key="1">
    <citation type="journal article" date="2023" name="Mol. Phylogenet. Evol.">
        <title>Genome-scale phylogeny and comparative genomics of the fungal order Sordariales.</title>
        <authorList>
            <person name="Hensen N."/>
            <person name="Bonometti L."/>
            <person name="Westerberg I."/>
            <person name="Brannstrom I.O."/>
            <person name="Guillou S."/>
            <person name="Cros-Aarteil S."/>
            <person name="Calhoun S."/>
            <person name="Haridas S."/>
            <person name="Kuo A."/>
            <person name="Mondo S."/>
            <person name="Pangilinan J."/>
            <person name="Riley R."/>
            <person name="LaButti K."/>
            <person name="Andreopoulos B."/>
            <person name="Lipzen A."/>
            <person name="Chen C."/>
            <person name="Yan M."/>
            <person name="Daum C."/>
            <person name="Ng V."/>
            <person name="Clum A."/>
            <person name="Steindorff A."/>
            <person name="Ohm R.A."/>
            <person name="Martin F."/>
            <person name="Silar P."/>
            <person name="Natvig D.O."/>
            <person name="Lalanne C."/>
            <person name="Gautier V."/>
            <person name="Ament-Velasquez S.L."/>
            <person name="Kruys A."/>
            <person name="Hutchinson M.I."/>
            <person name="Powell A.J."/>
            <person name="Barry K."/>
            <person name="Miller A.N."/>
            <person name="Grigoriev I.V."/>
            <person name="Debuchy R."/>
            <person name="Gladieux P."/>
            <person name="Hiltunen Thoren M."/>
            <person name="Johannesson H."/>
        </authorList>
    </citation>
    <scope>NUCLEOTIDE SEQUENCE</scope>
    <source>
        <strain evidence="5">SMH4131-1</strain>
    </source>
</reference>
<comment type="caution">
    <text evidence="5">The sequence shown here is derived from an EMBL/GenBank/DDBJ whole genome shotgun (WGS) entry which is preliminary data.</text>
</comment>
<dbReference type="Pfam" id="PF00023">
    <property type="entry name" value="Ank"/>
    <property type="match status" value="1"/>
</dbReference>
<sequence length="1285" mass="140965">MDPISLSASVAGLISLSLQVTQILSEYASSVKNAAEESSQLSNELGALTSALEALDRFLATPSAQAKPFNNTSALLSASHSCRSHLDSLKSTLEKFMGATEGKKWYRRLAWPLKKEEQTHAVNTIHRFTQIFHFSISVDGCELLSKTTDEVTNIRNTQLDVSKEMSEILTSIGKLDTTFRDWSLSQEKQVAEIHDGQKDAKLQTMLAWFEGSCNPSINHNAATSKMEPGTGAWFLESDDFITWVTSAGFLWLHGIPGCGKTVLRSTIIEAVKDLCLADDSRKLAYFYFDFQRTSAQNADELLRSLLRQLCGNEMQMPAPAKDLYTKCSGPGHLPTTNELEETTLAVIGALGKEVYIMLDALDELTGGEDTKRKDVLQLIKRLVGRKLGNLHILTTSRSELDIQLVLGPLSGPKGGISIQGLDVDMDIRKYVRTILDDAEDRFSTLSAGIKNLIETSLGEGAHGMFRWAFCQMETLRTCRRVSDIKKTLATLPKTLDETYERILAGIYKHHAKEAQAILIWILFSERPLTLPEVAGTAVLRPGIIHLDPDDRFFSPSEVLRIFGSLLCIARMPWSAQEVVQFPHFSVKEYLISDRSALFQTSVSPAQDPHEYIGDCCVSSLLGLDYPGNDEDIVAYAEANPILGYAASHWPDHVRLAEAITLTDGVINKSPLLARVLELLDHHRNPFLNWLYIYRSKSFLNSYESMWDGLSNGPVFGPSPGGGLSAEIASPLFYACYLDLYHVTKLLLDSGSSISRCSFYYSAGPQREIIESDTTLTPLHAALCTGRHELIQLLIERGAEVNAFDSGFGTPIELAILKERPQAARLLLQHGASTNPQLSIFSADRGDDMLLGVALRYSRKEITRSTADMVNLLLDYGAPVEKPPLCPGQDNNTLEWPDSVLSLLCRLEGTDQIILRLIQEGVDVNGNKARGGAIYSAAKNGHPHVVKILLEKGAKVNVTDFCRAANTYLHALQKVASMGDLDMFNWFVDRGAVLTNTTDACGGVHPSRLIQIACFYGHLGLISRLLELGADVNAQVGKQFMEDGAAFPIARASGYQEIVGLLMQPLEDVNLKLRSRFENPVVYEDLGRALFETALYGTALAAAAGNGHSHIVRLLLDNGADVNATATKAPCRWATALMAAAMQGHCGIVELLLENGADVHLRVARPSMVDRVPGGWFSNALQAAAGRGHCDIVRLLVAKGADVNAPGDRGEDFATPVVAALYNNKREVFHLLVDLGAQVHGRDQDFDSARVAAVKAVDDGIKERLDAQGNRQRLHVAGYLVWSRRK</sequence>
<feature type="repeat" description="ANK" evidence="2">
    <location>
        <begin position="1178"/>
        <end position="1207"/>
    </location>
</feature>
<dbReference type="SUPFAM" id="SSF48403">
    <property type="entry name" value="Ankyrin repeat"/>
    <property type="match status" value="2"/>
</dbReference>
<feature type="repeat" description="ANK" evidence="2">
    <location>
        <begin position="1131"/>
        <end position="1163"/>
    </location>
</feature>
<feature type="domain" description="Azaphilone pigments biosynthesis cluster protein L N-terminal" evidence="3">
    <location>
        <begin position="1"/>
        <end position="199"/>
    </location>
</feature>
<dbReference type="InterPro" id="IPR002110">
    <property type="entry name" value="Ankyrin_rpt"/>
</dbReference>
<dbReference type="Gene3D" id="3.40.50.300">
    <property type="entry name" value="P-loop containing nucleotide triphosphate hydrolases"/>
    <property type="match status" value="1"/>
</dbReference>
<feature type="repeat" description="ANK" evidence="2">
    <location>
        <begin position="773"/>
        <end position="805"/>
    </location>
</feature>
<feature type="repeat" description="ANK" evidence="2">
    <location>
        <begin position="1097"/>
        <end position="1126"/>
    </location>
</feature>
<name>A0AAE0I741_9PEZI</name>
<evidence type="ECO:0000313" key="5">
    <source>
        <dbReference type="EMBL" id="KAK3319748.1"/>
    </source>
</evidence>
<dbReference type="InterPro" id="IPR031348">
    <property type="entry name" value="PigL_N"/>
</dbReference>
<dbReference type="PANTHER" id="PTHR10039:SF16">
    <property type="entry name" value="GPI INOSITOL-DEACYLASE"/>
    <property type="match status" value="1"/>
</dbReference>
<evidence type="ECO:0000256" key="1">
    <source>
        <dbReference type="ARBA" id="ARBA00022737"/>
    </source>
</evidence>
<gene>
    <name evidence="5" type="ORF">B0T19DRAFT_467429</name>
</gene>
<dbReference type="Pfam" id="PF24883">
    <property type="entry name" value="NPHP3_N"/>
    <property type="match status" value="1"/>
</dbReference>
<dbReference type="EMBL" id="JAUEPO010000006">
    <property type="protein sequence ID" value="KAK3319748.1"/>
    <property type="molecule type" value="Genomic_DNA"/>
</dbReference>